<proteinExistence type="predicted"/>
<evidence type="ECO:0000313" key="2">
    <source>
        <dbReference type="Proteomes" id="UP000005391"/>
    </source>
</evidence>
<comment type="caution">
    <text evidence="1">The sequence shown here is derived from an EMBL/GenBank/DDBJ whole genome shotgun (WGS) entry which is preliminary data.</text>
</comment>
<sequence length="41" mass="4580">MVLCLRGRTVQKGVEFSEGNGEVRKRGGKVFDEKKLLDGWG</sequence>
<evidence type="ECO:0000313" key="1">
    <source>
        <dbReference type="EMBL" id="EFS98598.1"/>
    </source>
</evidence>
<dbReference type="EMBL" id="AEOH01000003">
    <property type="protein sequence ID" value="EFS98598.1"/>
    <property type="molecule type" value="Genomic_DNA"/>
</dbReference>
<dbReference type="AlphaFoldDB" id="E4MNZ5"/>
<accession>E4MNZ5</accession>
<organism evidence="1 2">
    <name type="scientific">Capnocytophaga ochracea F0287</name>
    <dbReference type="NCBI Taxonomy" id="873517"/>
    <lineage>
        <taxon>Bacteria</taxon>
        <taxon>Pseudomonadati</taxon>
        <taxon>Bacteroidota</taxon>
        <taxon>Flavobacteriia</taxon>
        <taxon>Flavobacteriales</taxon>
        <taxon>Flavobacteriaceae</taxon>
        <taxon>Capnocytophaga</taxon>
    </lineage>
</organism>
<protein>
    <submittedName>
        <fullName evidence="1">Uncharacterized protein</fullName>
    </submittedName>
</protein>
<gene>
    <name evidence="1" type="ORF">HMPREF1977_0105</name>
</gene>
<dbReference type="Proteomes" id="UP000005391">
    <property type="component" value="Unassembled WGS sequence"/>
</dbReference>
<reference evidence="1 2" key="1">
    <citation type="submission" date="2010-10" db="EMBL/GenBank/DDBJ databases">
        <authorList>
            <person name="Muzny D."/>
            <person name="Qin X."/>
            <person name="Deng J."/>
            <person name="Jiang H."/>
            <person name="Liu Y."/>
            <person name="Qu J."/>
            <person name="Song X.-Z."/>
            <person name="Zhang L."/>
            <person name="Thornton R."/>
            <person name="Coyle M."/>
            <person name="Francisco L."/>
            <person name="Jackson L."/>
            <person name="Javaid M."/>
            <person name="Korchina V."/>
            <person name="Kovar C."/>
            <person name="Mata R."/>
            <person name="Mathew T."/>
            <person name="Ngo R."/>
            <person name="Nguyen L."/>
            <person name="Nguyen N."/>
            <person name="Okwuonu G."/>
            <person name="Ongeri F."/>
            <person name="Pham C."/>
            <person name="Simmons D."/>
            <person name="Wilczek-Boney K."/>
            <person name="Hale W."/>
            <person name="Jakkamsetti A."/>
            <person name="Pham P."/>
            <person name="Ruth R."/>
            <person name="San Lucas F."/>
            <person name="Warren J."/>
            <person name="Zhang J."/>
            <person name="Zhao Z."/>
            <person name="Zhou C."/>
            <person name="Zhu D."/>
            <person name="Lee S."/>
            <person name="Bess C."/>
            <person name="Blankenburg K."/>
            <person name="Forbes L."/>
            <person name="Fu Q."/>
            <person name="Gubbala S."/>
            <person name="Hirani K."/>
            <person name="Jayaseelan J.C."/>
            <person name="Lara F."/>
            <person name="Munidasa M."/>
            <person name="Palculict T."/>
            <person name="Patil S."/>
            <person name="Pu L.-L."/>
            <person name="Saada N."/>
            <person name="Tang L."/>
            <person name="Weissenberger G."/>
            <person name="Zhu Y."/>
            <person name="Hemphill L."/>
            <person name="Shang Y."/>
            <person name="Youmans B."/>
            <person name="Ayvaz T."/>
            <person name="Ross M."/>
            <person name="Santibanez J."/>
            <person name="Aqrawi P."/>
            <person name="Gross S."/>
            <person name="Joshi V."/>
            <person name="Fowler G."/>
            <person name="Nazareth L."/>
            <person name="Reid J."/>
            <person name="Worley K."/>
            <person name="Petrosino J."/>
            <person name="Highlander S."/>
            <person name="Gibbs R."/>
        </authorList>
    </citation>
    <scope>NUCLEOTIDE SEQUENCE [LARGE SCALE GENOMIC DNA]</scope>
    <source>
        <strain evidence="1 2">F0287</strain>
    </source>
</reference>
<dbReference type="HOGENOM" id="CLU_3267396_0_0_10"/>
<name>E4MNZ5_CAPOC</name>